<dbReference type="PANTHER" id="PTHR32089:SF112">
    <property type="entry name" value="LYSOZYME-LIKE PROTEIN-RELATED"/>
    <property type="match status" value="1"/>
</dbReference>
<keyword evidence="4 10" id="KW-0812">Transmembrane</keyword>
<keyword evidence="5 10" id="KW-1133">Transmembrane helix</keyword>
<evidence type="ECO:0000256" key="9">
    <source>
        <dbReference type="PROSITE-ProRule" id="PRU00284"/>
    </source>
</evidence>
<dbReference type="InterPro" id="IPR003660">
    <property type="entry name" value="HAMP_dom"/>
</dbReference>
<dbReference type="Gene3D" id="1.10.8.500">
    <property type="entry name" value="HAMP domain in histidine kinase"/>
    <property type="match status" value="1"/>
</dbReference>
<dbReference type="InterPro" id="IPR004089">
    <property type="entry name" value="MCPsignal_dom"/>
</dbReference>
<dbReference type="CDD" id="cd06225">
    <property type="entry name" value="HAMP"/>
    <property type="match status" value="1"/>
</dbReference>
<dbReference type="Gene3D" id="3.30.450.20">
    <property type="entry name" value="PAS domain"/>
    <property type="match status" value="2"/>
</dbReference>
<dbReference type="PROSITE" id="PS50885">
    <property type="entry name" value="HAMP"/>
    <property type="match status" value="1"/>
</dbReference>
<dbReference type="Pfam" id="PF00672">
    <property type="entry name" value="HAMP"/>
    <property type="match status" value="1"/>
</dbReference>
<organism evidence="13 14">
    <name type="scientific">Paenibacillus shirakamiensis</name>
    <dbReference type="NCBI Taxonomy" id="1265935"/>
    <lineage>
        <taxon>Bacteria</taxon>
        <taxon>Bacillati</taxon>
        <taxon>Bacillota</taxon>
        <taxon>Bacilli</taxon>
        <taxon>Bacillales</taxon>
        <taxon>Paenibacillaceae</taxon>
        <taxon>Paenibacillus</taxon>
    </lineage>
</organism>
<feature type="domain" description="Methyl-accepting transducer" evidence="11">
    <location>
        <begin position="373"/>
        <end position="644"/>
    </location>
</feature>
<reference evidence="13 14" key="1">
    <citation type="submission" date="2021-03" db="EMBL/GenBank/DDBJ databases">
        <title>Genomic Encyclopedia of Type Strains, Phase IV (KMG-IV): sequencing the most valuable type-strain genomes for metagenomic binning, comparative biology and taxonomic classification.</title>
        <authorList>
            <person name="Goeker M."/>
        </authorList>
    </citation>
    <scope>NUCLEOTIDE SEQUENCE [LARGE SCALE GENOMIC DNA]</scope>
    <source>
        <strain evidence="13 14">DSM 26806</strain>
    </source>
</reference>
<evidence type="ECO:0000259" key="11">
    <source>
        <dbReference type="PROSITE" id="PS50111"/>
    </source>
</evidence>
<comment type="subcellular location">
    <subcellularLocation>
        <location evidence="1">Cell membrane</location>
        <topology evidence="1">Multi-pass membrane protein</topology>
    </subcellularLocation>
</comment>
<dbReference type="SMART" id="SM00304">
    <property type="entry name" value="HAMP"/>
    <property type="match status" value="1"/>
</dbReference>
<evidence type="ECO:0000256" key="2">
    <source>
        <dbReference type="ARBA" id="ARBA00022475"/>
    </source>
</evidence>
<dbReference type="Gene3D" id="1.10.287.950">
    <property type="entry name" value="Methyl-accepting chemotaxis protein"/>
    <property type="match status" value="1"/>
</dbReference>
<dbReference type="InterPro" id="IPR033479">
    <property type="entry name" value="dCache_1"/>
</dbReference>
<evidence type="ECO:0000256" key="1">
    <source>
        <dbReference type="ARBA" id="ARBA00004651"/>
    </source>
</evidence>
<feature type="transmembrane region" description="Helical" evidence="10">
    <location>
        <begin position="279"/>
        <end position="301"/>
    </location>
</feature>
<evidence type="ECO:0000256" key="4">
    <source>
        <dbReference type="ARBA" id="ARBA00022692"/>
    </source>
</evidence>
<comment type="similarity">
    <text evidence="8">Belongs to the methyl-accepting chemotaxis (MCP) protein family.</text>
</comment>
<sequence>MKVREKRRYTIRKRLIVSFTCLLVIPSLIIGGIIFSVSTDSLFSELVQDIQENVKLADKTLTEKIKDKTDDTDFIAKQFASVPMSAAGEAVIVGNISNYLGLNKDIDNVFIVTDEGVAIQGKKGSTAYVYANPKQESWYTSALAHPDQTIVSNASLTKDNLPVLFISRKLSDGSGVVVMTLDLHYLNNQLNMKLGTSGYVLVVDQQKHYVIGPKDQAAKEAKESFIPLLMQSKGAPVGLKYTNKNEALRLQAITNAKTGWVVAGFRDQVEINKIASKSFYISIAVLVGCLLLGGMVVAFIIRSIISPIRKLQQETKKVSAGDLTVNVVPDKNDEIGDLAVNFSIMVKGLREMIDQVRDTSHGVTASAEQLSAGAEQTTRAIEHVTVNIQEVASGSQQQLHSVEQGVEIIDSMSQEARSISDHMQEVTNVMQEASHIAEGGTATSATVVQKMDGIHLSFEELSTTIQNLNHRVEQIGGTVQGIAAMAKQTNLLALNASIEAARAGEHGRGFAVVASEVRKLAEGSSQSASQIQDQVTTIRSEMEEALVIMKNARIRVNEGSQAVDISGQSFNVIREAVQSASKQIVDMTQAALHLTQGATEVAESIEQVRSISESGAELTHNISAAAEEQLASVEEIASSAAELSRMAEDLSLQISRFKVD</sequence>
<keyword evidence="2" id="KW-1003">Cell membrane</keyword>
<dbReference type="Pfam" id="PF00015">
    <property type="entry name" value="MCPsignal"/>
    <property type="match status" value="1"/>
</dbReference>
<dbReference type="SUPFAM" id="SSF58104">
    <property type="entry name" value="Methyl-accepting chemotaxis protein (MCP) signaling domain"/>
    <property type="match status" value="1"/>
</dbReference>
<evidence type="ECO:0000256" key="3">
    <source>
        <dbReference type="ARBA" id="ARBA00022500"/>
    </source>
</evidence>
<evidence type="ECO:0000256" key="6">
    <source>
        <dbReference type="ARBA" id="ARBA00023136"/>
    </source>
</evidence>
<feature type="domain" description="HAMP" evidence="12">
    <location>
        <begin position="302"/>
        <end position="354"/>
    </location>
</feature>
<dbReference type="SMART" id="SM00283">
    <property type="entry name" value="MA"/>
    <property type="match status" value="1"/>
</dbReference>
<keyword evidence="3" id="KW-0145">Chemotaxis</keyword>
<name>A0ABS4JJJ7_9BACL</name>
<proteinExistence type="inferred from homology"/>
<dbReference type="CDD" id="cd11386">
    <property type="entry name" value="MCP_signal"/>
    <property type="match status" value="1"/>
</dbReference>
<evidence type="ECO:0000259" key="12">
    <source>
        <dbReference type="PROSITE" id="PS50885"/>
    </source>
</evidence>
<dbReference type="PROSITE" id="PS50111">
    <property type="entry name" value="CHEMOTAXIS_TRANSDUC_2"/>
    <property type="match status" value="1"/>
</dbReference>
<evidence type="ECO:0000256" key="8">
    <source>
        <dbReference type="ARBA" id="ARBA00029447"/>
    </source>
</evidence>
<evidence type="ECO:0000256" key="7">
    <source>
        <dbReference type="ARBA" id="ARBA00023224"/>
    </source>
</evidence>
<accession>A0ABS4JJJ7</accession>
<dbReference type="EMBL" id="JAGGLD010000005">
    <property type="protein sequence ID" value="MBP2001876.1"/>
    <property type="molecule type" value="Genomic_DNA"/>
</dbReference>
<dbReference type="RefSeq" id="WP_209863978.1">
    <property type="nucleotide sequence ID" value="NZ_JAGGLD010000005.1"/>
</dbReference>
<dbReference type="Proteomes" id="UP001519288">
    <property type="component" value="Unassembled WGS sequence"/>
</dbReference>
<keyword evidence="14" id="KW-1185">Reference proteome</keyword>
<evidence type="ECO:0000313" key="13">
    <source>
        <dbReference type="EMBL" id="MBP2001876.1"/>
    </source>
</evidence>
<evidence type="ECO:0000256" key="10">
    <source>
        <dbReference type="SAM" id="Phobius"/>
    </source>
</evidence>
<protein>
    <submittedName>
        <fullName evidence="13">Methyl-accepting chemotaxis protein</fullName>
    </submittedName>
</protein>
<dbReference type="PANTHER" id="PTHR32089">
    <property type="entry name" value="METHYL-ACCEPTING CHEMOTAXIS PROTEIN MCPB"/>
    <property type="match status" value="1"/>
</dbReference>
<gene>
    <name evidence="13" type="ORF">J2Z69_002932</name>
</gene>
<dbReference type="Pfam" id="PF02743">
    <property type="entry name" value="dCache_1"/>
    <property type="match status" value="1"/>
</dbReference>
<keyword evidence="6 10" id="KW-0472">Membrane</keyword>
<keyword evidence="7 9" id="KW-0807">Transducer</keyword>
<evidence type="ECO:0000313" key="14">
    <source>
        <dbReference type="Proteomes" id="UP001519288"/>
    </source>
</evidence>
<comment type="caution">
    <text evidence="13">The sequence shown here is derived from an EMBL/GenBank/DDBJ whole genome shotgun (WGS) entry which is preliminary data.</text>
</comment>
<evidence type="ECO:0000256" key="5">
    <source>
        <dbReference type="ARBA" id="ARBA00022989"/>
    </source>
</evidence>